<evidence type="ECO:0000313" key="1">
    <source>
        <dbReference type="EMBL" id="MDL9980678.1"/>
    </source>
</evidence>
<accession>A0ABT7N1U0</accession>
<gene>
    <name evidence="1" type="ORF">QSV35_15155</name>
</gene>
<evidence type="ECO:0000313" key="2">
    <source>
        <dbReference type="Proteomes" id="UP001235064"/>
    </source>
</evidence>
<dbReference type="InterPro" id="IPR036388">
    <property type="entry name" value="WH-like_DNA-bd_sf"/>
</dbReference>
<evidence type="ECO:0008006" key="3">
    <source>
        <dbReference type="Google" id="ProtNLM"/>
    </source>
</evidence>
<dbReference type="InterPro" id="IPR036390">
    <property type="entry name" value="WH_DNA-bd_sf"/>
</dbReference>
<dbReference type="EMBL" id="JASXSZ010000005">
    <property type="protein sequence ID" value="MDL9980678.1"/>
    <property type="molecule type" value="Genomic_DNA"/>
</dbReference>
<proteinExistence type="predicted"/>
<dbReference type="RefSeq" id="WP_286289645.1">
    <property type="nucleotide sequence ID" value="NZ_JASXSZ010000005.1"/>
</dbReference>
<comment type="caution">
    <text evidence="1">The sequence shown here is derived from an EMBL/GenBank/DDBJ whole genome shotgun (WGS) entry which is preliminary data.</text>
</comment>
<dbReference type="SUPFAM" id="SSF46785">
    <property type="entry name" value="Winged helix' DNA-binding domain"/>
    <property type="match status" value="1"/>
</dbReference>
<reference evidence="1 2" key="1">
    <citation type="submission" date="2023-06" db="EMBL/GenBank/DDBJ databases">
        <title>Microbacterium sp. nov., isolated from a waste landfill.</title>
        <authorList>
            <person name="Wen W."/>
        </authorList>
    </citation>
    <scope>NUCLEOTIDE SEQUENCE [LARGE SCALE GENOMIC DNA]</scope>
    <source>
        <strain evidence="1 2">ASV49</strain>
    </source>
</reference>
<name>A0ABT7N1U0_9MICO</name>
<keyword evidence="2" id="KW-1185">Reference proteome</keyword>
<sequence>MTTTREAIARLLAEAGGPMDAAAVAEATGIHVTTARFHLDQLVAGGSVMRAPDPEGAVGRPRVRYSPAAGVRGDPARAAMVTALADALDGAPDGAARARAAGRAWASGLPEATGLPAVLERLGFAPAHEDAGIRLRACPFADAARAHPGIVCEVHRGIIDRVLEGSTARAELVPFAGPEGCFVALSHVEEASGDKVASRRR</sequence>
<dbReference type="Gene3D" id="1.10.10.10">
    <property type="entry name" value="Winged helix-like DNA-binding domain superfamily/Winged helix DNA-binding domain"/>
    <property type="match status" value="1"/>
</dbReference>
<organism evidence="1 2">
    <name type="scientific">Microbacterium candidum</name>
    <dbReference type="NCBI Taxonomy" id="3041922"/>
    <lineage>
        <taxon>Bacteria</taxon>
        <taxon>Bacillati</taxon>
        <taxon>Actinomycetota</taxon>
        <taxon>Actinomycetes</taxon>
        <taxon>Micrococcales</taxon>
        <taxon>Microbacteriaceae</taxon>
        <taxon>Microbacterium</taxon>
    </lineage>
</organism>
<dbReference type="Proteomes" id="UP001235064">
    <property type="component" value="Unassembled WGS sequence"/>
</dbReference>
<protein>
    <recommendedName>
        <fullName evidence="3">Transcriptional regulator</fullName>
    </recommendedName>
</protein>